<dbReference type="STRING" id="357804.Ping_0114"/>
<keyword evidence="2" id="KW-0067">ATP-binding</keyword>
<dbReference type="Gene3D" id="3.40.50.10810">
    <property type="entry name" value="Tandem AAA-ATPase domain"/>
    <property type="match status" value="1"/>
</dbReference>
<name>A1SR73_PSYIN</name>
<dbReference type="Pfam" id="PF04434">
    <property type="entry name" value="SWIM"/>
    <property type="match status" value="1"/>
</dbReference>
<feature type="domain" description="Helicase ATP-binding" evidence="5">
    <location>
        <begin position="628"/>
        <end position="788"/>
    </location>
</feature>
<protein>
    <submittedName>
        <fullName evidence="7">SNF2-related protein</fullName>
    </submittedName>
</protein>
<dbReference type="GO" id="GO:0008270">
    <property type="term" value="F:zinc ion binding"/>
    <property type="evidence" value="ECO:0007669"/>
    <property type="project" value="UniProtKB-KW"/>
</dbReference>
<evidence type="ECO:0000259" key="4">
    <source>
        <dbReference type="PROSITE" id="PS50966"/>
    </source>
</evidence>
<evidence type="ECO:0000259" key="6">
    <source>
        <dbReference type="PROSITE" id="PS51194"/>
    </source>
</evidence>
<dbReference type="PROSITE" id="PS51192">
    <property type="entry name" value="HELICASE_ATP_BIND_1"/>
    <property type="match status" value="1"/>
</dbReference>
<accession>A1SR73</accession>
<dbReference type="OrthoDB" id="9760715at2"/>
<dbReference type="CDD" id="cd18012">
    <property type="entry name" value="DEXQc_arch_SWI2_SNF2"/>
    <property type="match status" value="1"/>
</dbReference>
<evidence type="ECO:0000313" key="7">
    <source>
        <dbReference type="EMBL" id="ABM01988.1"/>
    </source>
</evidence>
<keyword evidence="3" id="KW-0862">Zinc</keyword>
<feature type="domain" description="SWIM-type" evidence="4">
    <location>
        <begin position="54"/>
        <end position="93"/>
    </location>
</feature>
<dbReference type="CDD" id="cd18793">
    <property type="entry name" value="SF2_C_SNF"/>
    <property type="match status" value="1"/>
</dbReference>
<evidence type="ECO:0000256" key="1">
    <source>
        <dbReference type="ARBA" id="ARBA00022801"/>
    </source>
</evidence>
<dbReference type="AlphaFoldDB" id="A1SR73"/>
<dbReference type="Pfam" id="PF00271">
    <property type="entry name" value="Helicase_C"/>
    <property type="match status" value="1"/>
</dbReference>
<evidence type="ECO:0000313" key="8">
    <source>
        <dbReference type="Proteomes" id="UP000000639"/>
    </source>
</evidence>
<sequence>MPKITPQDISTSFGRNIIDRGTRYFKESRVLSCEYDEDKKQLHGSVKGSSETPYQTSASIKPSNKGGFIIHSTCTCPVGWNCKHAVALLLAYQADTPNYNIENSYQTWFELLQSQLSKKKSITAPSAYQGHFRLSFNKSAYNHSLLYLQVEYGSVRFLKSENANVFAAKDLISVVENESWMESYKWVQEEDVSILQLLLAKEGRVPKLEKTSMHTENDLLALHKILATGRCFWRNLNLPLQAGEKKPIQLEWVDEEDLKQLQVSLENTDNWLLIPTPTPFYIDTDRGLVAEIDSVFDSGWILSLLKTPPLGEQQCVHFTEQVSLRFPQAVLPNPMVYQTREILDELQVVLSLNEKEIKGQKLFISRLYFRYGDLELNPGIVDEPDRTQFMCNNKIVTIDRDLNQERLALKHFEQLCLLDLSMYDPKQPDTDQLLGILPPELGGSQEFQWLSLLTAHKARLEVMGWRFEISSNLVLLSDQVNSIDIEVEEQGQWFDLGVSIEIEGKRIELLPLLLEWLRNNEDWQQHRFDILLAQPNGRPLRIKRESIQPILSILQELGEVNNDNIHLPQSQAALLAQLPEINSWVGGSHVKALAEKLSNFTGIQEVTLPEGLDATLRDYQHTGLNWLVFLNEYGFSGVLADDMGLGKTIQTLAYILYKKQHQQLVHPALVICPTSLVGNWLNETTKFTPDLKVLILHGADRHKSFEYVPDYDLVITTYPLVGRDFTQLEAFQFSDLILDEAQTIKNPLAKMTKSIKRLNAKQRLCLTGTPMENHLGELWSLFDFLMPGFLGSYATFNRFYRKGIEGEGNAQVQSWLIQKTHPFLLRRTKDDVAKELPAKTEIIQNIVLPNDQRTLYESIRVTMEEKVRDLLKEKGLARSRIEFLDALLKLRQACCDPRLVKLEHAKNIKSSAKLDYLMGVLPEMIEEGRRILIFSQFAQMLGLIEQSLLASDIDFVKLTGQTRNRSEVIDKFQNGNVPIFLISLKAGGVGLNLTAADTVIHYDPWWNPAVENQATDRAYRIGQDKPVFVYKLICEHTVEERVLALQTRKQKLADSVYGSEQEEKFVPDNSDTLLKLFERY</sequence>
<dbReference type="InterPro" id="IPR014001">
    <property type="entry name" value="Helicase_ATP-bd"/>
</dbReference>
<dbReference type="InterPro" id="IPR000330">
    <property type="entry name" value="SNF2_N"/>
</dbReference>
<dbReference type="InterPro" id="IPR007527">
    <property type="entry name" value="Znf_SWIM"/>
</dbReference>
<organism evidence="7 8">
    <name type="scientific">Psychromonas ingrahamii (strain DSM 17664 / CCUG 51855 / 37)</name>
    <dbReference type="NCBI Taxonomy" id="357804"/>
    <lineage>
        <taxon>Bacteria</taxon>
        <taxon>Pseudomonadati</taxon>
        <taxon>Pseudomonadota</taxon>
        <taxon>Gammaproteobacteria</taxon>
        <taxon>Alteromonadales</taxon>
        <taxon>Psychromonadaceae</taxon>
        <taxon>Psychromonas</taxon>
    </lineage>
</organism>
<dbReference type="Pfam" id="PF00176">
    <property type="entry name" value="SNF2-rel_dom"/>
    <property type="match status" value="1"/>
</dbReference>
<keyword evidence="3" id="KW-0863">Zinc-finger</keyword>
<dbReference type="InterPro" id="IPR038718">
    <property type="entry name" value="SNF2-like_sf"/>
</dbReference>
<dbReference type="eggNOG" id="COG4715">
    <property type="taxonomic scope" value="Bacteria"/>
</dbReference>
<evidence type="ECO:0000256" key="2">
    <source>
        <dbReference type="ARBA" id="ARBA00022806"/>
    </source>
</evidence>
<keyword evidence="3" id="KW-0479">Metal-binding</keyword>
<dbReference type="Proteomes" id="UP000000639">
    <property type="component" value="Chromosome"/>
</dbReference>
<dbReference type="Gene3D" id="3.40.50.300">
    <property type="entry name" value="P-loop containing nucleotide triphosphate hydrolases"/>
    <property type="match status" value="1"/>
</dbReference>
<proteinExistence type="predicted"/>
<feature type="domain" description="Helicase C-terminal" evidence="6">
    <location>
        <begin position="913"/>
        <end position="1074"/>
    </location>
</feature>
<dbReference type="InterPro" id="IPR027417">
    <property type="entry name" value="P-loop_NTPase"/>
</dbReference>
<dbReference type="PANTHER" id="PTHR10799">
    <property type="entry name" value="SNF2/RAD54 HELICASE FAMILY"/>
    <property type="match status" value="1"/>
</dbReference>
<evidence type="ECO:0000256" key="3">
    <source>
        <dbReference type="PROSITE-ProRule" id="PRU00325"/>
    </source>
</evidence>
<dbReference type="PROSITE" id="PS50966">
    <property type="entry name" value="ZF_SWIM"/>
    <property type="match status" value="1"/>
</dbReference>
<gene>
    <name evidence="7" type="ordered locus">Ping_0114</name>
</gene>
<keyword evidence="2" id="KW-0547">Nucleotide-binding</keyword>
<dbReference type="HOGENOM" id="CLU_000315_21_0_6"/>
<dbReference type="EMBL" id="CP000510">
    <property type="protein sequence ID" value="ABM01988.1"/>
    <property type="molecule type" value="Genomic_DNA"/>
</dbReference>
<dbReference type="SMART" id="SM00490">
    <property type="entry name" value="HELICc"/>
    <property type="match status" value="1"/>
</dbReference>
<evidence type="ECO:0000259" key="5">
    <source>
        <dbReference type="PROSITE" id="PS51192"/>
    </source>
</evidence>
<dbReference type="InterPro" id="IPR049730">
    <property type="entry name" value="SNF2/RAD54-like_C"/>
</dbReference>
<dbReference type="RefSeq" id="WP_011768547.1">
    <property type="nucleotide sequence ID" value="NC_008709.1"/>
</dbReference>
<dbReference type="GO" id="GO:0004386">
    <property type="term" value="F:helicase activity"/>
    <property type="evidence" value="ECO:0007669"/>
    <property type="project" value="UniProtKB-KW"/>
</dbReference>
<keyword evidence="8" id="KW-1185">Reference proteome</keyword>
<dbReference type="KEGG" id="pin:Ping_0114"/>
<keyword evidence="1" id="KW-0378">Hydrolase</keyword>
<dbReference type="GO" id="GO:0005524">
    <property type="term" value="F:ATP binding"/>
    <property type="evidence" value="ECO:0007669"/>
    <property type="project" value="InterPro"/>
</dbReference>
<dbReference type="InterPro" id="IPR001650">
    <property type="entry name" value="Helicase_C-like"/>
</dbReference>
<dbReference type="eggNOG" id="COG0553">
    <property type="taxonomic scope" value="Bacteria"/>
</dbReference>
<keyword evidence="2" id="KW-0347">Helicase</keyword>
<dbReference type="PROSITE" id="PS51194">
    <property type="entry name" value="HELICASE_CTER"/>
    <property type="match status" value="1"/>
</dbReference>
<dbReference type="SUPFAM" id="SSF52540">
    <property type="entry name" value="P-loop containing nucleoside triphosphate hydrolases"/>
    <property type="match status" value="2"/>
</dbReference>
<reference evidence="7 8" key="1">
    <citation type="submission" date="2007-01" db="EMBL/GenBank/DDBJ databases">
        <title>Complete sequence of Psychromonas ingrahamii 37.</title>
        <authorList>
            <consortium name="US DOE Joint Genome Institute"/>
            <person name="Copeland A."/>
            <person name="Lucas S."/>
            <person name="Lapidus A."/>
            <person name="Barry K."/>
            <person name="Detter J.C."/>
            <person name="Glavina del Rio T."/>
            <person name="Hammon N."/>
            <person name="Israni S."/>
            <person name="Dalin E."/>
            <person name="Tice H."/>
            <person name="Pitluck S."/>
            <person name="Thompson L.S."/>
            <person name="Brettin T."/>
            <person name="Bruce D."/>
            <person name="Han C."/>
            <person name="Tapia R."/>
            <person name="Schmutz J."/>
            <person name="Larimer F."/>
            <person name="Land M."/>
            <person name="Hauser L."/>
            <person name="Kyrpides N."/>
            <person name="Ivanova N."/>
            <person name="Staley J."/>
            <person name="Richardson P."/>
        </authorList>
    </citation>
    <scope>NUCLEOTIDE SEQUENCE [LARGE SCALE GENOMIC DNA]</scope>
    <source>
        <strain evidence="7 8">37</strain>
    </source>
</reference>
<dbReference type="GO" id="GO:0016787">
    <property type="term" value="F:hydrolase activity"/>
    <property type="evidence" value="ECO:0007669"/>
    <property type="project" value="UniProtKB-KW"/>
</dbReference>
<dbReference type="SMART" id="SM00487">
    <property type="entry name" value="DEXDc"/>
    <property type="match status" value="1"/>
</dbReference>